<feature type="compositionally biased region" description="Low complexity" evidence="1">
    <location>
        <begin position="25"/>
        <end position="35"/>
    </location>
</feature>
<feature type="transmembrane region" description="Helical" evidence="2">
    <location>
        <begin position="69"/>
        <end position="88"/>
    </location>
</feature>
<feature type="compositionally biased region" description="Basic and acidic residues" evidence="1">
    <location>
        <begin position="1"/>
        <end position="24"/>
    </location>
</feature>
<reference evidence="3" key="1">
    <citation type="submission" date="2020-11" db="EMBL/GenBank/DDBJ databases">
        <authorList>
            <person name="Kim M.K."/>
        </authorList>
    </citation>
    <scope>NUCLEOTIDE SEQUENCE</scope>
    <source>
        <strain evidence="3">BT350</strain>
    </source>
</reference>
<keyword evidence="2" id="KW-0472">Membrane</keyword>
<evidence type="ECO:0000313" key="3">
    <source>
        <dbReference type="EMBL" id="MBF9233027.1"/>
    </source>
</evidence>
<gene>
    <name evidence="3" type="ORF">I2H38_06505</name>
</gene>
<dbReference type="RefSeq" id="WP_196271006.1">
    <property type="nucleotide sequence ID" value="NZ_JADQDO010000002.1"/>
</dbReference>
<dbReference type="Proteomes" id="UP000599312">
    <property type="component" value="Unassembled WGS sequence"/>
</dbReference>
<organism evidence="3 4">
    <name type="scientific">Microvirga alba</name>
    <dbReference type="NCBI Taxonomy" id="2791025"/>
    <lineage>
        <taxon>Bacteria</taxon>
        <taxon>Pseudomonadati</taxon>
        <taxon>Pseudomonadota</taxon>
        <taxon>Alphaproteobacteria</taxon>
        <taxon>Hyphomicrobiales</taxon>
        <taxon>Methylobacteriaceae</taxon>
        <taxon>Microvirga</taxon>
    </lineage>
</organism>
<protein>
    <submittedName>
        <fullName evidence="3">Uncharacterized protein</fullName>
    </submittedName>
</protein>
<evidence type="ECO:0000256" key="1">
    <source>
        <dbReference type="SAM" id="MobiDB-lite"/>
    </source>
</evidence>
<dbReference type="EMBL" id="JADQDO010000002">
    <property type="protein sequence ID" value="MBF9233027.1"/>
    <property type="molecule type" value="Genomic_DNA"/>
</dbReference>
<evidence type="ECO:0000313" key="4">
    <source>
        <dbReference type="Proteomes" id="UP000599312"/>
    </source>
</evidence>
<comment type="caution">
    <text evidence="3">The sequence shown here is derived from an EMBL/GenBank/DDBJ whole genome shotgun (WGS) entry which is preliminary data.</text>
</comment>
<feature type="region of interest" description="Disordered" evidence="1">
    <location>
        <begin position="1"/>
        <end position="38"/>
    </location>
</feature>
<keyword evidence="2" id="KW-0812">Transmembrane</keyword>
<proteinExistence type="predicted"/>
<name>A0A931BUF2_9HYPH</name>
<accession>A0A931BUF2</accession>
<evidence type="ECO:0000256" key="2">
    <source>
        <dbReference type="SAM" id="Phobius"/>
    </source>
</evidence>
<dbReference type="AlphaFoldDB" id="A0A931BUF2"/>
<keyword evidence="4" id="KW-1185">Reference proteome</keyword>
<sequence>MTETPQDRERESREALERVQRDSETLGTSSLSRTSNRLRDHFSAKDAIGDAEGGGTDPIELWGRRIGRALSVIGFVVLAYWLAVQLRLL</sequence>
<keyword evidence="2" id="KW-1133">Transmembrane helix</keyword>